<name>A0A448Z3M7_9STRA</name>
<feature type="region of interest" description="Disordered" evidence="1">
    <location>
        <begin position="36"/>
        <end position="67"/>
    </location>
</feature>
<keyword evidence="3" id="KW-1185">Reference proteome</keyword>
<dbReference type="OrthoDB" id="52895at2759"/>
<dbReference type="Proteomes" id="UP000291116">
    <property type="component" value="Unassembled WGS sequence"/>
</dbReference>
<feature type="compositionally biased region" description="Basic and acidic residues" evidence="1">
    <location>
        <begin position="197"/>
        <end position="219"/>
    </location>
</feature>
<dbReference type="EMBL" id="CAACVS010000095">
    <property type="protein sequence ID" value="VEU36600.1"/>
    <property type="molecule type" value="Genomic_DNA"/>
</dbReference>
<sequence length="370" mass="41113">MNALKNLVVVGRRNRASSVVSDDDDDDDRDFCCHRRDAKTEGGGAGERVAGTAPTTGTTGRRDDNARRRASLSLYGRRCSDSDLMAVVTSNKFESDQAFATVARTMLHRYEVEGASEREAIDAVLCTAEDKRAFIEALDSKHATLVRADTDSFDGERNAMDDDAVSEIVHQTRSVFDAALKTMWREELASSAATPGRAERDAEAMIEQQRSDNDREYRRQHQPKTPKNLRMSPMQTSFRYKKNHYGDISRSDSCDSTSTTGSNIFQPLKRRRRWFFAENGKPQGSERPVTPPSPQTKPFPIKAVLPKFHFDFGGSIGGSSKKKTQLVWTRPVRSLELDGTSSSSSSALCYMPPTSPIHKVSVEWNANSGS</sequence>
<evidence type="ECO:0000313" key="3">
    <source>
        <dbReference type="Proteomes" id="UP000291116"/>
    </source>
</evidence>
<gene>
    <name evidence="2" type="ORF">PSNMU_V1.4_AUG-EV-PASAV3_0033630</name>
</gene>
<feature type="region of interest" description="Disordered" evidence="1">
    <location>
        <begin position="190"/>
        <end position="231"/>
    </location>
</feature>
<accession>A0A448Z3M7</accession>
<evidence type="ECO:0000313" key="2">
    <source>
        <dbReference type="EMBL" id="VEU36600.1"/>
    </source>
</evidence>
<organism evidence="2 3">
    <name type="scientific">Pseudo-nitzschia multistriata</name>
    <dbReference type="NCBI Taxonomy" id="183589"/>
    <lineage>
        <taxon>Eukaryota</taxon>
        <taxon>Sar</taxon>
        <taxon>Stramenopiles</taxon>
        <taxon>Ochrophyta</taxon>
        <taxon>Bacillariophyta</taxon>
        <taxon>Bacillariophyceae</taxon>
        <taxon>Bacillariophycidae</taxon>
        <taxon>Bacillariales</taxon>
        <taxon>Bacillariaceae</taxon>
        <taxon>Pseudo-nitzschia</taxon>
    </lineage>
</organism>
<feature type="compositionally biased region" description="Low complexity" evidence="1">
    <location>
        <begin position="50"/>
        <end position="59"/>
    </location>
</feature>
<reference evidence="2 3" key="1">
    <citation type="submission" date="2019-01" db="EMBL/GenBank/DDBJ databases">
        <authorList>
            <person name="Ferrante I. M."/>
        </authorList>
    </citation>
    <scope>NUCLEOTIDE SEQUENCE [LARGE SCALE GENOMIC DNA]</scope>
    <source>
        <strain evidence="2 3">B856</strain>
    </source>
</reference>
<proteinExistence type="predicted"/>
<evidence type="ECO:0000256" key="1">
    <source>
        <dbReference type="SAM" id="MobiDB-lite"/>
    </source>
</evidence>
<dbReference type="AlphaFoldDB" id="A0A448Z3M7"/>
<protein>
    <submittedName>
        <fullName evidence="2">Uncharacterized protein</fullName>
    </submittedName>
</protein>